<feature type="region of interest" description="Disordered" evidence="1">
    <location>
        <begin position="23"/>
        <end position="48"/>
    </location>
</feature>
<accession>A0A9P8PJX8</accession>
<keyword evidence="3" id="KW-1185">Reference proteome</keyword>
<sequence>MFLTYLLKTKSIFETGSLLKLSRSRWSSQPSDLESTPVNNLSKTLNPNDDSFSRNSGHSFNGICKLASADVTNALLRAVLTSEVIPESKLIVNA</sequence>
<evidence type="ECO:0000256" key="1">
    <source>
        <dbReference type="SAM" id="MobiDB-lite"/>
    </source>
</evidence>
<feature type="compositionally biased region" description="Polar residues" evidence="1">
    <location>
        <begin position="29"/>
        <end position="48"/>
    </location>
</feature>
<dbReference type="EMBL" id="JAEUBF010001103">
    <property type="protein sequence ID" value="KAH3672910.1"/>
    <property type="molecule type" value="Genomic_DNA"/>
</dbReference>
<reference evidence="2" key="2">
    <citation type="submission" date="2021-01" db="EMBL/GenBank/DDBJ databases">
        <authorList>
            <person name="Schikora-Tamarit M.A."/>
        </authorList>
    </citation>
    <scope>NUCLEOTIDE SEQUENCE</scope>
    <source>
        <strain evidence="2">CBS6341</strain>
    </source>
</reference>
<comment type="caution">
    <text evidence="2">The sequence shown here is derived from an EMBL/GenBank/DDBJ whole genome shotgun (WGS) entry which is preliminary data.</text>
</comment>
<reference evidence="2" key="1">
    <citation type="journal article" date="2021" name="Open Biol.">
        <title>Shared evolutionary footprints suggest mitochondrial oxidative damage underlies multiple complex I losses in fungi.</title>
        <authorList>
            <person name="Schikora-Tamarit M.A."/>
            <person name="Marcet-Houben M."/>
            <person name="Nosek J."/>
            <person name="Gabaldon T."/>
        </authorList>
    </citation>
    <scope>NUCLEOTIDE SEQUENCE</scope>
    <source>
        <strain evidence="2">CBS6341</strain>
    </source>
</reference>
<dbReference type="OrthoDB" id="10616523at2759"/>
<dbReference type="AlphaFoldDB" id="A0A9P8PJX8"/>
<gene>
    <name evidence="2" type="ORF">WICMUC_003997</name>
</gene>
<protein>
    <submittedName>
        <fullName evidence="2">Uncharacterized protein</fullName>
    </submittedName>
</protein>
<name>A0A9P8PJX8_9ASCO</name>
<organism evidence="2 3">
    <name type="scientific">Wickerhamomyces mucosus</name>
    <dbReference type="NCBI Taxonomy" id="1378264"/>
    <lineage>
        <taxon>Eukaryota</taxon>
        <taxon>Fungi</taxon>
        <taxon>Dikarya</taxon>
        <taxon>Ascomycota</taxon>
        <taxon>Saccharomycotina</taxon>
        <taxon>Saccharomycetes</taxon>
        <taxon>Phaffomycetales</taxon>
        <taxon>Wickerhamomycetaceae</taxon>
        <taxon>Wickerhamomyces</taxon>
    </lineage>
</organism>
<evidence type="ECO:0000313" key="3">
    <source>
        <dbReference type="Proteomes" id="UP000769528"/>
    </source>
</evidence>
<proteinExistence type="predicted"/>
<dbReference type="Proteomes" id="UP000769528">
    <property type="component" value="Unassembled WGS sequence"/>
</dbReference>
<evidence type="ECO:0000313" key="2">
    <source>
        <dbReference type="EMBL" id="KAH3672910.1"/>
    </source>
</evidence>